<keyword evidence="7 10" id="KW-0812">Transmembrane</keyword>
<gene>
    <name evidence="12" type="ORF">ITX54_04990</name>
</gene>
<evidence type="ECO:0000256" key="6">
    <source>
        <dbReference type="ARBA" id="ARBA00022597"/>
    </source>
</evidence>
<evidence type="ECO:0000256" key="5">
    <source>
        <dbReference type="ARBA" id="ARBA00022519"/>
    </source>
</evidence>
<proteinExistence type="inferred from homology"/>
<keyword evidence="6" id="KW-0762">Sugar transport</keyword>
<dbReference type="PRINTS" id="PR00174">
    <property type="entry name" value="LACYSMPORT"/>
</dbReference>
<dbReference type="RefSeq" id="WP_055772583.1">
    <property type="nucleotide sequence ID" value="NZ_JADMKS010000002.1"/>
</dbReference>
<dbReference type="AlphaFoldDB" id="A0AA40X0K2"/>
<comment type="subcellular location">
    <subcellularLocation>
        <location evidence="1">Cell inner membrane</location>
        <topology evidence="1">Multi-pass membrane protein</topology>
    </subcellularLocation>
</comment>
<feature type="transmembrane region" description="Helical" evidence="10">
    <location>
        <begin position="381"/>
        <end position="400"/>
    </location>
</feature>
<keyword evidence="3" id="KW-0813">Transport</keyword>
<keyword evidence="5" id="KW-0997">Cell inner membrane</keyword>
<feature type="transmembrane region" description="Helical" evidence="10">
    <location>
        <begin position="143"/>
        <end position="162"/>
    </location>
</feature>
<dbReference type="Gene3D" id="1.20.1250.20">
    <property type="entry name" value="MFS general substrate transporter like domains"/>
    <property type="match status" value="2"/>
</dbReference>
<evidence type="ECO:0000256" key="2">
    <source>
        <dbReference type="ARBA" id="ARBA00008980"/>
    </source>
</evidence>
<dbReference type="PROSITE" id="PS50850">
    <property type="entry name" value="MFS"/>
    <property type="match status" value="1"/>
</dbReference>
<evidence type="ECO:0000313" key="12">
    <source>
        <dbReference type="EMBL" id="MBF6636019.1"/>
    </source>
</evidence>
<dbReference type="Pfam" id="PF01306">
    <property type="entry name" value="LacY_symp"/>
    <property type="match status" value="1"/>
</dbReference>
<dbReference type="InterPro" id="IPR036259">
    <property type="entry name" value="MFS_trans_sf"/>
</dbReference>
<dbReference type="PROSITE" id="PS00896">
    <property type="entry name" value="LACY_1"/>
    <property type="match status" value="1"/>
</dbReference>
<feature type="domain" description="Major facilitator superfamily (MFS) profile" evidence="11">
    <location>
        <begin position="8"/>
        <end position="404"/>
    </location>
</feature>
<dbReference type="InterPro" id="IPR020846">
    <property type="entry name" value="MFS_dom"/>
</dbReference>
<dbReference type="PROSITE" id="PS00897">
    <property type="entry name" value="LACY_2"/>
    <property type="match status" value="1"/>
</dbReference>
<reference evidence="12" key="2">
    <citation type="submission" date="2022-09" db="EMBL/GenBank/DDBJ databases">
        <title>Rouxiella aceris sp. nov., isolated from tree sap and emended description of the genus Rhouxiella.</title>
        <authorList>
            <person name="Kim I.S."/>
        </authorList>
    </citation>
    <scope>NUCLEOTIDE SEQUENCE</scope>
    <source>
        <strain evidence="12">SAP-2</strain>
    </source>
</reference>
<accession>A0AA40X0K2</accession>
<sequence length="423" mass="47015">MNYMRNTNFWTFGLFFFFYFFIMGAYFPFFPIWLHDINHINQSDTGIIFACISFFSLVFQPLFGLLSDKLGLKKHLLWIITGMLVLFAPFFIYVFGPLLQTNILLGSIVGGIYLGFIYNGGAPAIEAYIEKVSRRSSFEFGRARMFGCVGWAICASVVGIMFTINNQFVFWLGSGCAVILAILLLIAKPAVGASAKVANELGANSKPFNLRLAAELLKDKKLWFLGLYVVGVSCTYEVFDQQFANFFTSFFSSADQGTRVFGYITTLGELLNAFIMFFAPAIVNRIGGKNALLLAGAIMSVRIIGSSFASTPVEVVLLKTLHMFEIPFLIVGCFKYITSVFEVRFSATIYLVCFCFFKQIAMIFMSIFAGEMYGKVGFHGTYLILGLIALAFTLVSIFTLTGRGPLQAFKPSQRVSETGPVSP</sequence>
<dbReference type="EMBL" id="JADMKS010000002">
    <property type="protein sequence ID" value="MBF6636019.1"/>
    <property type="molecule type" value="Genomic_DNA"/>
</dbReference>
<comment type="caution">
    <text evidence="12">The sequence shown here is derived from an EMBL/GenBank/DDBJ whole genome shotgun (WGS) entry which is preliminary data.</text>
</comment>
<dbReference type="NCBIfam" id="NF007077">
    <property type="entry name" value="PRK09528.1"/>
    <property type="match status" value="1"/>
</dbReference>
<dbReference type="GO" id="GO:0030395">
    <property type="term" value="F:lactose binding"/>
    <property type="evidence" value="ECO:0007669"/>
    <property type="project" value="TreeGrafter"/>
</dbReference>
<feature type="transmembrane region" description="Helical" evidence="10">
    <location>
        <begin position="259"/>
        <end position="279"/>
    </location>
</feature>
<evidence type="ECO:0000256" key="1">
    <source>
        <dbReference type="ARBA" id="ARBA00004429"/>
    </source>
</evidence>
<dbReference type="GO" id="GO:0015528">
    <property type="term" value="F:lactose:proton symporter activity"/>
    <property type="evidence" value="ECO:0007669"/>
    <property type="project" value="TreeGrafter"/>
</dbReference>
<protein>
    <submittedName>
        <fullName evidence="12">MFS transporter</fullName>
    </submittedName>
</protein>
<feature type="transmembrane region" description="Helical" evidence="10">
    <location>
        <begin position="12"/>
        <end position="34"/>
    </location>
</feature>
<feature type="transmembrane region" description="Helical" evidence="10">
    <location>
        <begin position="76"/>
        <end position="96"/>
    </location>
</feature>
<evidence type="ECO:0000256" key="4">
    <source>
        <dbReference type="ARBA" id="ARBA00022475"/>
    </source>
</evidence>
<reference evidence="12" key="1">
    <citation type="submission" date="2020-11" db="EMBL/GenBank/DDBJ databases">
        <authorList>
            <person name="Lee S.D."/>
        </authorList>
    </citation>
    <scope>NUCLEOTIDE SEQUENCE</scope>
    <source>
        <strain evidence="12">SAP-2</strain>
    </source>
</reference>
<feature type="transmembrane region" description="Helical" evidence="10">
    <location>
        <begin position="316"/>
        <end position="337"/>
    </location>
</feature>
<name>A0AA40X0K2_9GAMM</name>
<organism evidence="12 13">
    <name type="scientific">Rouxiella silvae</name>
    <dbReference type="NCBI Taxonomy" id="1646373"/>
    <lineage>
        <taxon>Bacteria</taxon>
        <taxon>Pseudomonadati</taxon>
        <taxon>Pseudomonadota</taxon>
        <taxon>Gammaproteobacteria</taxon>
        <taxon>Enterobacterales</taxon>
        <taxon>Yersiniaceae</taxon>
        <taxon>Rouxiella</taxon>
    </lineage>
</organism>
<evidence type="ECO:0000259" key="11">
    <source>
        <dbReference type="PROSITE" id="PS50850"/>
    </source>
</evidence>
<dbReference type="SUPFAM" id="SSF103473">
    <property type="entry name" value="MFS general substrate transporter"/>
    <property type="match status" value="1"/>
</dbReference>
<dbReference type="PANTHER" id="PTHR23522">
    <property type="entry name" value="BLL5896 PROTEIN"/>
    <property type="match status" value="1"/>
</dbReference>
<feature type="transmembrane region" description="Helical" evidence="10">
    <location>
        <begin position="349"/>
        <end position="369"/>
    </location>
</feature>
<dbReference type="InterPro" id="IPR018457">
    <property type="entry name" value="LacY/RafB_perm_fam_CS"/>
</dbReference>
<feature type="transmembrane region" description="Helical" evidence="10">
    <location>
        <begin position="46"/>
        <end position="64"/>
    </location>
</feature>
<feature type="transmembrane region" description="Helical" evidence="10">
    <location>
        <begin position="102"/>
        <end position="122"/>
    </location>
</feature>
<feature type="transmembrane region" description="Helical" evidence="10">
    <location>
        <begin position="222"/>
        <end position="239"/>
    </location>
</feature>
<dbReference type="InterPro" id="IPR000576">
    <property type="entry name" value="LacY/RafB_perm_fam"/>
</dbReference>
<dbReference type="Proteomes" id="UP000705283">
    <property type="component" value="Unassembled WGS sequence"/>
</dbReference>
<keyword evidence="4" id="KW-1003">Cell membrane</keyword>
<dbReference type="PANTHER" id="PTHR23522:SF10">
    <property type="entry name" value="3-PHENYLPROPIONIC ACID TRANSPORTER-RELATED"/>
    <property type="match status" value="1"/>
</dbReference>
<evidence type="ECO:0000256" key="7">
    <source>
        <dbReference type="ARBA" id="ARBA00022692"/>
    </source>
</evidence>
<dbReference type="NCBIfam" id="TIGR00882">
    <property type="entry name" value="2A0105"/>
    <property type="match status" value="1"/>
</dbReference>
<keyword evidence="8 10" id="KW-1133">Transmembrane helix</keyword>
<evidence type="ECO:0000313" key="13">
    <source>
        <dbReference type="Proteomes" id="UP000705283"/>
    </source>
</evidence>
<evidence type="ECO:0000256" key="9">
    <source>
        <dbReference type="ARBA" id="ARBA00023136"/>
    </source>
</evidence>
<evidence type="ECO:0000256" key="3">
    <source>
        <dbReference type="ARBA" id="ARBA00022448"/>
    </source>
</evidence>
<dbReference type="GO" id="GO:0005886">
    <property type="term" value="C:plasma membrane"/>
    <property type="evidence" value="ECO:0007669"/>
    <property type="project" value="UniProtKB-SubCell"/>
</dbReference>
<comment type="similarity">
    <text evidence="2">Belongs to the major facilitator superfamily. Oligosaccharide:H(+) symporter (OHS) (TC 2.A.1.5) family.</text>
</comment>
<evidence type="ECO:0000256" key="10">
    <source>
        <dbReference type="SAM" id="Phobius"/>
    </source>
</evidence>
<keyword evidence="9 10" id="KW-0472">Membrane</keyword>
<feature type="transmembrane region" description="Helical" evidence="10">
    <location>
        <begin position="168"/>
        <end position="187"/>
    </location>
</feature>
<evidence type="ECO:0000256" key="8">
    <source>
        <dbReference type="ARBA" id="ARBA00022989"/>
    </source>
</evidence>
<feature type="transmembrane region" description="Helical" evidence="10">
    <location>
        <begin position="291"/>
        <end position="310"/>
    </location>
</feature>